<organism evidence="1 2">
    <name type="scientific">Pleurodeles waltl</name>
    <name type="common">Iberian ribbed newt</name>
    <dbReference type="NCBI Taxonomy" id="8319"/>
    <lineage>
        <taxon>Eukaryota</taxon>
        <taxon>Metazoa</taxon>
        <taxon>Chordata</taxon>
        <taxon>Craniata</taxon>
        <taxon>Vertebrata</taxon>
        <taxon>Euteleostomi</taxon>
        <taxon>Amphibia</taxon>
        <taxon>Batrachia</taxon>
        <taxon>Caudata</taxon>
        <taxon>Salamandroidea</taxon>
        <taxon>Salamandridae</taxon>
        <taxon>Pleurodelinae</taxon>
        <taxon>Pleurodeles</taxon>
    </lineage>
</organism>
<dbReference type="AlphaFoldDB" id="A0AAV7PZL6"/>
<sequence length="122" mass="13609">MARWQTGETSFLVIRPYRLVSTSSALPDAEFDCAPTEWNLRSPRDLSWWVGSGCNHCARPYCETHEVGPAPWEEDQGPTRAFPKMMAPLDGLGADQIVVMPPDLMLLRALEMGLRGHPQSAQ</sequence>
<protein>
    <submittedName>
        <fullName evidence="1">Uncharacterized protein</fullName>
    </submittedName>
</protein>
<dbReference type="EMBL" id="JANPWB010000011">
    <property type="protein sequence ID" value="KAJ1131165.1"/>
    <property type="molecule type" value="Genomic_DNA"/>
</dbReference>
<name>A0AAV7PZL6_PLEWA</name>
<evidence type="ECO:0000313" key="1">
    <source>
        <dbReference type="EMBL" id="KAJ1131165.1"/>
    </source>
</evidence>
<reference evidence="1" key="1">
    <citation type="journal article" date="2022" name="bioRxiv">
        <title>Sequencing and chromosome-scale assembly of the giantPleurodeles waltlgenome.</title>
        <authorList>
            <person name="Brown T."/>
            <person name="Elewa A."/>
            <person name="Iarovenko S."/>
            <person name="Subramanian E."/>
            <person name="Araus A.J."/>
            <person name="Petzold A."/>
            <person name="Susuki M."/>
            <person name="Suzuki K.-i.T."/>
            <person name="Hayashi T."/>
            <person name="Toyoda A."/>
            <person name="Oliveira C."/>
            <person name="Osipova E."/>
            <person name="Leigh N.D."/>
            <person name="Simon A."/>
            <person name="Yun M.H."/>
        </authorList>
    </citation>
    <scope>NUCLEOTIDE SEQUENCE</scope>
    <source>
        <strain evidence="1">20211129_DDA</strain>
        <tissue evidence="1">Liver</tissue>
    </source>
</reference>
<comment type="caution">
    <text evidence="1">The sequence shown here is derived from an EMBL/GenBank/DDBJ whole genome shotgun (WGS) entry which is preliminary data.</text>
</comment>
<evidence type="ECO:0000313" key="2">
    <source>
        <dbReference type="Proteomes" id="UP001066276"/>
    </source>
</evidence>
<keyword evidence="2" id="KW-1185">Reference proteome</keyword>
<gene>
    <name evidence="1" type="ORF">NDU88_009506</name>
</gene>
<accession>A0AAV7PZL6</accession>
<proteinExistence type="predicted"/>
<dbReference type="Proteomes" id="UP001066276">
    <property type="component" value="Chromosome 7"/>
</dbReference>